<keyword evidence="5" id="KW-0804">Transcription</keyword>
<dbReference type="InterPro" id="IPR029016">
    <property type="entry name" value="GAF-like_dom_sf"/>
</dbReference>
<dbReference type="InterPro" id="IPR003018">
    <property type="entry name" value="GAF"/>
</dbReference>
<sequence length="541" mass="59808">MPDIPAANLIKLALDLSNSLTSADRYQRLLSIICQTINNEAVVLLKYQGDQLVPLAQQGLTREVLGRRFLISEHPRLAQICQSDEPVRFTSQCDLPDPYDGMLLAQGGNLPVHACMGLPLKADDQLLGVLTLDSMTPHAFDEIAQHTLYLISAMSAATLKTAMRIQQLEHLSNHNQQVVAELTRDALTKDGGELIGDSPAMDKLKHEISLSAPSDFTILIEGETGTGKELVARTLHMHSTRKNGPLVYVNCAALPENLIESELFGHVKGAFTGADKNRTGKFSLANHGTIFLDEIGELPLGLQSKLLRALQNQEIQPVGLDKTEQLNVRVIAATNRQLKQEVEAGRFRADLYHRLSVFPITVPALRNRISDIPLLTGYFIEQVRRKLGIAQLVLSANIMPVFKAYSWPGNVRELEHTISRSALNARSNSRQGVVTIEISDIHLLTQSSVKPESDETVNTIDTTSNSKTQIDETREPLPSSANQNLINLRQATEQFQLDLITKTLAQNDMNWSATAKQLSTDRANLVRLAKRLGIVIKKQIM</sequence>
<organism evidence="8 9">
    <name type="scientific">Catenovulum adriaticum</name>
    <dbReference type="NCBI Taxonomy" id="2984846"/>
    <lineage>
        <taxon>Bacteria</taxon>
        <taxon>Pseudomonadati</taxon>
        <taxon>Pseudomonadota</taxon>
        <taxon>Gammaproteobacteria</taxon>
        <taxon>Alteromonadales</taxon>
        <taxon>Alteromonadaceae</taxon>
        <taxon>Catenovulum</taxon>
    </lineage>
</organism>
<evidence type="ECO:0000313" key="9">
    <source>
        <dbReference type="Proteomes" id="UP001163726"/>
    </source>
</evidence>
<dbReference type="InterPro" id="IPR003593">
    <property type="entry name" value="AAA+_ATPase"/>
</dbReference>
<dbReference type="NCBIfam" id="NF003451">
    <property type="entry name" value="PRK05022.1"/>
    <property type="match status" value="1"/>
</dbReference>
<reference evidence="8" key="1">
    <citation type="submission" date="2022-10" db="EMBL/GenBank/DDBJ databases">
        <title>Catenovulum adriacola sp. nov. isolated in the Harbour of Susak.</title>
        <authorList>
            <person name="Schoch T."/>
            <person name="Reich S.J."/>
            <person name="Stoeferle S."/>
            <person name="Flaiz M."/>
            <person name="Kazda M."/>
            <person name="Riedel C.U."/>
            <person name="Duerre P."/>
        </authorList>
    </citation>
    <scope>NUCLEOTIDE SEQUENCE</scope>
    <source>
        <strain evidence="8">TS8</strain>
    </source>
</reference>
<keyword evidence="3" id="KW-0805">Transcription regulation</keyword>
<dbReference type="InterPro" id="IPR025944">
    <property type="entry name" value="Sigma_54_int_dom_CS"/>
</dbReference>
<dbReference type="InterPro" id="IPR002078">
    <property type="entry name" value="Sigma_54_int"/>
</dbReference>
<keyword evidence="2" id="KW-0067">ATP-binding</keyword>
<dbReference type="SUPFAM" id="SSF52540">
    <property type="entry name" value="P-loop containing nucleoside triphosphate hydrolases"/>
    <property type="match status" value="1"/>
</dbReference>
<evidence type="ECO:0000256" key="6">
    <source>
        <dbReference type="SAM" id="MobiDB-lite"/>
    </source>
</evidence>
<dbReference type="InterPro" id="IPR025662">
    <property type="entry name" value="Sigma_54_int_dom_ATP-bd_1"/>
</dbReference>
<dbReference type="Proteomes" id="UP001163726">
    <property type="component" value="Chromosome"/>
</dbReference>
<dbReference type="InterPro" id="IPR027417">
    <property type="entry name" value="P-loop_NTPase"/>
</dbReference>
<dbReference type="EMBL" id="CP109965">
    <property type="protein sequence ID" value="WAJ70023.1"/>
    <property type="molecule type" value="Genomic_DNA"/>
</dbReference>
<dbReference type="Gene3D" id="3.40.50.300">
    <property type="entry name" value="P-loop containing nucleotide triphosphate hydrolases"/>
    <property type="match status" value="1"/>
</dbReference>
<dbReference type="SMART" id="SM00382">
    <property type="entry name" value="AAA"/>
    <property type="match status" value="1"/>
</dbReference>
<dbReference type="Pfam" id="PF25601">
    <property type="entry name" value="AAA_lid_14"/>
    <property type="match status" value="1"/>
</dbReference>
<evidence type="ECO:0000313" key="8">
    <source>
        <dbReference type="EMBL" id="WAJ70023.1"/>
    </source>
</evidence>
<dbReference type="Gene3D" id="3.30.450.40">
    <property type="match status" value="1"/>
</dbReference>
<accession>A0ABY7AKE6</accession>
<dbReference type="CDD" id="cd00009">
    <property type="entry name" value="AAA"/>
    <property type="match status" value="1"/>
</dbReference>
<dbReference type="PROSITE" id="PS00675">
    <property type="entry name" value="SIGMA54_INTERACT_1"/>
    <property type="match status" value="1"/>
</dbReference>
<proteinExistence type="predicted"/>
<dbReference type="Gene3D" id="1.10.10.60">
    <property type="entry name" value="Homeodomain-like"/>
    <property type="match status" value="1"/>
</dbReference>
<dbReference type="InterPro" id="IPR009057">
    <property type="entry name" value="Homeodomain-like_sf"/>
</dbReference>
<evidence type="ECO:0000256" key="1">
    <source>
        <dbReference type="ARBA" id="ARBA00022741"/>
    </source>
</evidence>
<feature type="region of interest" description="Disordered" evidence="6">
    <location>
        <begin position="449"/>
        <end position="481"/>
    </location>
</feature>
<dbReference type="InterPro" id="IPR058031">
    <property type="entry name" value="AAA_lid_NorR"/>
</dbReference>
<feature type="domain" description="Sigma-54 factor interaction" evidence="7">
    <location>
        <begin position="194"/>
        <end position="423"/>
    </location>
</feature>
<dbReference type="PANTHER" id="PTHR32071:SF35">
    <property type="entry name" value="ANAEROBIC NITRIC OXIDE REDUCTASE TRANSCRIPTION REGULATOR NORR"/>
    <property type="match status" value="1"/>
</dbReference>
<dbReference type="PROSITE" id="PS50045">
    <property type="entry name" value="SIGMA54_INTERACT_4"/>
    <property type="match status" value="1"/>
</dbReference>
<evidence type="ECO:0000256" key="4">
    <source>
        <dbReference type="ARBA" id="ARBA00023125"/>
    </source>
</evidence>
<dbReference type="SUPFAM" id="SSF55781">
    <property type="entry name" value="GAF domain-like"/>
    <property type="match status" value="1"/>
</dbReference>
<dbReference type="Gene3D" id="1.10.8.60">
    <property type="match status" value="1"/>
</dbReference>
<protein>
    <submittedName>
        <fullName evidence="8">Nitric oxide reductase transcriptional regulator NorR</fullName>
    </submittedName>
</protein>
<keyword evidence="4" id="KW-0238">DNA-binding</keyword>
<evidence type="ECO:0000256" key="3">
    <source>
        <dbReference type="ARBA" id="ARBA00023015"/>
    </source>
</evidence>
<evidence type="ECO:0000256" key="5">
    <source>
        <dbReference type="ARBA" id="ARBA00023163"/>
    </source>
</evidence>
<keyword evidence="1" id="KW-0547">Nucleotide-binding</keyword>
<dbReference type="SUPFAM" id="SSF46689">
    <property type="entry name" value="Homeodomain-like"/>
    <property type="match status" value="1"/>
</dbReference>
<dbReference type="PANTHER" id="PTHR32071">
    <property type="entry name" value="TRANSCRIPTIONAL REGULATORY PROTEIN"/>
    <property type="match status" value="1"/>
</dbReference>
<evidence type="ECO:0000259" key="7">
    <source>
        <dbReference type="PROSITE" id="PS50045"/>
    </source>
</evidence>
<name>A0ABY7AKE6_9ALTE</name>
<keyword evidence="9" id="KW-1185">Reference proteome</keyword>
<dbReference type="Pfam" id="PF01590">
    <property type="entry name" value="GAF"/>
    <property type="match status" value="1"/>
</dbReference>
<gene>
    <name evidence="8" type="primary">norR</name>
    <name evidence="8" type="ORF">OLW01_12880</name>
</gene>
<dbReference type="PROSITE" id="PS00688">
    <property type="entry name" value="SIGMA54_INTERACT_3"/>
    <property type="match status" value="1"/>
</dbReference>
<feature type="compositionally biased region" description="Polar residues" evidence="6">
    <location>
        <begin position="449"/>
        <end position="468"/>
    </location>
</feature>
<evidence type="ECO:0000256" key="2">
    <source>
        <dbReference type="ARBA" id="ARBA00022840"/>
    </source>
</evidence>
<dbReference type="RefSeq" id="WP_268074322.1">
    <property type="nucleotide sequence ID" value="NZ_CP109965.1"/>
</dbReference>
<dbReference type="SMART" id="SM00065">
    <property type="entry name" value="GAF"/>
    <property type="match status" value="1"/>
</dbReference>
<dbReference type="Pfam" id="PF00158">
    <property type="entry name" value="Sigma54_activat"/>
    <property type="match status" value="1"/>
</dbReference>